<dbReference type="FunFam" id="3.40.50.720:FF:000203">
    <property type="entry name" value="D-3-phosphoglycerate dehydrogenase (SerA)"/>
    <property type="match status" value="1"/>
</dbReference>
<dbReference type="PANTHER" id="PTHR43761:SF1">
    <property type="entry name" value="D-ISOMER SPECIFIC 2-HYDROXYACID DEHYDROGENASE CATALYTIC DOMAIN-CONTAINING PROTEIN-RELATED"/>
    <property type="match status" value="1"/>
</dbReference>
<dbReference type="Pfam" id="PF02826">
    <property type="entry name" value="2-Hacid_dh_C"/>
    <property type="match status" value="1"/>
</dbReference>
<feature type="domain" description="D-isomer specific 2-hydroxyacid dehydrogenase NAD-binding" evidence="6">
    <location>
        <begin position="110"/>
        <end position="286"/>
    </location>
</feature>
<dbReference type="PROSITE" id="PS00671">
    <property type="entry name" value="D_2_HYDROXYACID_DH_3"/>
    <property type="match status" value="1"/>
</dbReference>
<evidence type="ECO:0000313" key="7">
    <source>
        <dbReference type="EMBL" id="RLE13139.1"/>
    </source>
</evidence>
<gene>
    <name evidence="7" type="ORF">DRJ04_04895</name>
</gene>
<evidence type="ECO:0000259" key="5">
    <source>
        <dbReference type="Pfam" id="PF00389"/>
    </source>
</evidence>
<dbReference type="InterPro" id="IPR029753">
    <property type="entry name" value="D-isomer_DH_CS"/>
</dbReference>
<dbReference type="AlphaFoldDB" id="A0A662DG75"/>
<dbReference type="EMBL" id="QMQA01000114">
    <property type="protein sequence ID" value="RLE13139.1"/>
    <property type="molecule type" value="Genomic_DNA"/>
</dbReference>
<organism evidence="7 8">
    <name type="scientific">Aerophobetes bacterium</name>
    <dbReference type="NCBI Taxonomy" id="2030807"/>
    <lineage>
        <taxon>Bacteria</taxon>
        <taxon>Candidatus Aerophobota</taxon>
    </lineage>
</organism>
<sequence length="325" mass="36666">MSRYKVVVTDYNYPDLEKEKNILKQIDAELIPAQCKTEDDVIKVAAEADALLNQYAPITEKVIANLKRCRVIARYGIGVDNIDVRAATKKGIMVVNVPSYCEDEVSDHALALILSCVRKIFRYNQQIRKGTWDWKTEKPIHSLSELILGLVGFGKIARSLARKAKCLGFKVVAFTPRKHEKLYKKEGVERMEFDILLKISDVISIHAPLNESTRHLFGEREFNLMKPSAYLVNTARGALIDERALYEALVNKRIAGAALDVLETEFPDASNPLFQLDNVIFTPHAAWYSEASLEKLQTKPALDIVRALKGEIPEGLVNRELIQSD</sequence>
<dbReference type="Proteomes" id="UP000280417">
    <property type="component" value="Unassembled WGS sequence"/>
</dbReference>
<evidence type="ECO:0000259" key="6">
    <source>
        <dbReference type="Pfam" id="PF02826"/>
    </source>
</evidence>
<dbReference type="Pfam" id="PF00389">
    <property type="entry name" value="2-Hacid_dh"/>
    <property type="match status" value="1"/>
</dbReference>
<dbReference type="Gene3D" id="3.40.50.720">
    <property type="entry name" value="NAD(P)-binding Rossmann-like Domain"/>
    <property type="match status" value="2"/>
</dbReference>
<evidence type="ECO:0000256" key="1">
    <source>
        <dbReference type="ARBA" id="ARBA00005854"/>
    </source>
</evidence>
<dbReference type="GO" id="GO:0051287">
    <property type="term" value="F:NAD binding"/>
    <property type="evidence" value="ECO:0007669"/>
    <property type="project" value="InterPro"/>
</dbReference>
<evidence type="ECO:0000313" key="8">
    <source>
        <dbReference type="Proteomes" id="UP000280417"/>
    </source>
</evidence>
<dbReference type="GO" id="GO:0003714">
    <property type="term" value="F:transcription corepressor activity"/>
    <property type="evidence" value="ECO:0007669"/>
    <property type="project" value="InterPro"/>
</dbReference>
<dbReference type="PANTHER" id="PTHR43761">
    <property type="entry name" value="D-ISOMER SPECIFIC 2-HYDROXYACID DEHYDROGENASE FAMILY PROTEIN (AFU_ORTHOLOGUE AFUA_1G13630)"/>
    <property type="match status" value="1"/>
</dbReference>
<evidence type="ECO:0000256" key="4">
    <source>
        <dbReference type="RuleBase" id="RU003719"/>
    </source>
</evidence>
<dbReference type="InterPro" id="IPR006139">
    <property type="entry name" value="D-isomer_2_OHA_DH_cat_dom"/>
</dbReference>
<dbReference type="SUPFAM" id="SSF52283">
    <property type="entry name" value="Formate/glycerate dehydrogenase catalytic domain-like"/>
    <property type="match status" value="1"/>
</dbReference>
<dbReference type="GO" id="GO:0016616">
    <property type="term" value="F:oxidoreductase activity, acting on the CH-OH group of donors, NAD or NADP as acceptor"/>
    <property type="evidence" value="ECO:0007669"/>
    <property type="project" value="InterPro"/>
</dbReference>
<evidence type="ECO:0000256" key="3">
    <source>
        <dbReference type="ARBA" id="ARBA00023027"/>
    </source>
</evidence>
<dbReference type="PROSITE" id="PS00670">
    <property type="entry name" value="D_2_HYDROXYACID_DH_2"/>
    <property type="match status" value="1"/>
</dbReference>
<dbReference type="InterPro" id="IPR043322">
    <property type="entry name" value="CtBP"/>
</dbReference>
<dbReference type="InterPro" id="IPR050418">
    <property type="entry name" value="D-iso_2-hydroxyacid_DH_PdxB"/>
</dbReference>
<dbReference type="InterPro" id="IPR036291">
    <property type="entry name" value="NAD(P)-bd_dom_sf"/>
</dbReference>
<accession>A0A662DG75</accession>
<feature type="domain" description="D-isomer specific 2-hydroxyacid dehydrogenase catalytic" evidence="5">
    <location>
        <begin position="17"/>
        <end position="318"/>
    </location>
</feature>
<comment type="similarity">
    <text evidence="1 4">Belongs to the D-isomer specific 2-hydroxyacid dehydrogenase family.</text>
</comment>
<dbReference type="InterPro" id="IPR006140">
    <property type="entry name" value="D-isomer_DH_NAD-bd"/>
</dbReference>
<evidence type="ECO:0000256" key="2">
    <source>
        <dbReference type="ARBA" id="ARBA00023002"/>
    </source>
</evidence>
<dbReference type="SUPFAM" id="SSF51735">
    <property type="entry name" value="NAD(P)-binding Rossmann-fold domains"/>
    <property type="match status" value="1"/>
</dbReference>
<reference evidence="7 8" key="1">
    <citation type="submission" date="2018-06" db="EMBL/GenBank/DDBJ databases">
        <title>Extensive metabolic versatility and redundancy in microbially diverse, dynamic hydrothermal sediments.</title>
        <authorList>
            <person name="Dombrowski N."/>
            <person name="Teske A."/>
            <person name="Baker B.J."/>
        </authorList>
    </citation>
    <scope>NUCLEOTIDE SEQUENCE [LARGE SCALE GENOMIC DNA]</scope>
    <source>
        <strain evidence="7">B3_G15</strain>
    </source>
</reference>
<proteinExistence type="inferred from homology"/>
<keyword evidence="3" id="KW-0520">NAD</keyword>
<keyword evidence="2 4" id="KW-0560">Oxidoreductase</keyword>
<name>A0A662DG75_UNCAE</name>
<dbReference type="CDD" id="cd05299">
    <property type="entry name" value="CtBP_dh"/>
    <property type="match status" value="1"/>
</dbReference>
<protein>
    <submittedName>
        <fullName evidence="7">C-terminal binding protein</fullName>
    </submittedName>
</protein>
<comment type="caution">
    <text evidence="7">The sequence shown here is derived from an EMBL/GenBank/DDBJ whole genome shotgun (WGS) entry which is preliminary data.</text>
</comment>